<feature type="transmembrane region" description="Helical" evidence="7">
    <location>
        <begin position="88"/>
        <end position="109"/>
    </location>
</feature>
<feature type="transmembrane region" description="Helical" evidence="7">
    <location>
        <begin position="54"/>
        <end position="76"/>
    </location>
</feature>
<feature type="transmembrane region" description="Helical" evidence="7">
    <location>
        <begin position="299"/>
        <end position="319"/>
    </location>
</feature>
<evidence type="ECO:0000256" key="6">
    <source>
        <dbReference type="ARBA" id="ARBA00023136"/>
    </source>
</evidence>
<evidence type="ECO:0000256" key="7">
    <source>
        <dbReference type="SAM" id="Phobius"/>
    </source>
</evidence>
<feature type="transmembrane region" description="Helical" evidence="7">
    <location>
        <begin position="331"/>
        <end position="353"/>
    </location>
</feature>
<evidence type="ECO:0000313" key="9">
    <source>
        <dbReference type="Proteomes" id="UP001221302"/>
    </source>
</evidence>
<dbReference type="InterPro" id="IPR005614">
    <property type="entry name" value="NrfD-like"/>
</dbReference>
<keyword evidence="3" id="KW-1003">Cell membrane</keyword>
<comment type="caution">
    <text evidence="8">The sequence shown here is derived from an EMBL/GenBank/DDBJ whole genome shotgun (WGS) entry which is preliminary data.</text>
</comment>
<dbReference type="Pfam" id="PF03916">
    <property type="entry name" value="NrfD"/>
    <property type="match status" value="1"/>
</dbReference>
<dbReference type="GO" id="GO:0005886">
    <property type="term" value="C:plasma membrane"/>
    <property type="evidence" value="ECO:0007669"/>
    <property type="project" value="UniProtKB-SubCell"/>
</dbReference>
<feature type="transmembrane region" description="Helical" evidence="7">
    <location>
        <begin position="129"/>
        <end position="149"/>
    </location>
</feature>
<evidence type="ECO:0000256" key="5">
    <source>
        <dbReference type="ARBA" id="ARBA00022989"/>
    </source>
</evidence>
<organism evidence="8 9">
    <name type="scientific">Stygiobacter electus</name>
    <dbReference type="NCBI Taxonomy" id="3032292"/>
    <lineage>
        <taxon>Bacteria</taxon>
        <taxon>Pseudomonadati</taxon>
        <taxon>Ignavibacteriota</taxon>
        <taxon>Ignavibacteria</taxon>
        <taxon>Ignavibacteriales</taxon>
        <taxon>Melioribacteraceae</taxon>
        <taxon>Stygiobacter</taxon>
    </lineage>
</organism>
<feature type="transmembrane region" description="Helical" evidence="7">
    <location>
        <begin position="373"/>
        <end position="398"/>
    </location>
</feature>
<sequence>MENMKPKMMQKNFFTPTVIGLTILAINGLIFLLIRFVWGIGAVTNLDNQHPWGIWIGIDVAAGVALAAGGFTTAALGHIMHKDQYHSIIRPALLTAMLGYTFVALSVMIDLGRYYYIWHPLIMWNGSSVLFEVGMCVMIYVMVLYIEFLPIVTERFIGRVNLPGFLKKLNKPVDKFLRVLDRGLEKTMFVFIIAGVVLSCLHQSSLGTLMVIAGPKMHPLWQTPVLPLLFLLSAISVGFPMVIMESVITSKSFGLKPETNILADLSNIIAPLLGVYLAFKIGDMVIRQTFTYLTEINTSSVMFTLELLIGIIIPLRLFLSNEIKKSPTGMAIASFLVVLGVLMNRINNFLVAYNPPYAQHSYFPSIGEISVTIGFVALEILLFRFFVINFPIVSVPVYSTPQTKFAIRGGSK</sequence>
<keyword evidence="5 7" id="KW-1133">Transmembrane helix</keyword>
<feature type="transmembrane region" description="Helical" evidence="7">
    <location>
        <begin position="12"/>
        <end position="34"/>
    </location>
</feature>
<dbReference type="PANTHER" id="PTHR30074">
    <property type="entry name" value="FORMATE DEHYDROGENASE, NITRATE-INDUCIBLE, CYTOCHROME B556 FDN SUBUNIT"/>
    <property type="match status" value="1"/>
</dbReference>
<dbReference type="AlphaFoldDB" id="A0AAE3NZR2"/>
<dbReference type="GO" id="GO:0033748">
    <property type="term" value="F:hydrogenase (acceptor) activity"/>
    <property type="evidence" value="ECO:0007669"/>
    <property type="project" value="UniProtKB-EC"/>
</dbReference>
<evidence type="ECO:0000313" key="8">
    <source>
        <dbReference type="EMBL" id="MDF1611714.1"/>
    </source>
</evidence>
<protein>
    <submittedName>
        <fullName evidence="8">Ni/Fe-hydrogenase cytochrome b subunit</fullName>
        <ecNumber evidence="8">1.12.99.6</ecNumber>
    </submittedName>
</protein>
<feature type="transmembrane region" description="Helical" evidence="7">
    <location>
        <begin position="188"/>
        <end position="213"/>
    </location>
</feature>
<dbReference type="PANTHER" id="PTHR30074:SF4">
    <property type="entry name" value="NI_FE-HYDROGENASE 2 B-TYPE CYTOCHROME SUBUNIT-RELATED"/>
    <property type="match status" value="1"/>
</dbReference>
<dbReference type="EMBL" id="JARGDL010000006">
    <property type="protein sequence ID" value="MDF1611714.1"/>
    <property type="molecule type" value="Genomic_DNA"/>
</dbReference>
<evidence type="ECO:0000256" key="3">
    <source>
        <dbReference type="ARBA" id="ARBA00022475"/>
    </source>
</evidence>
<dbReference type="Proteomes" id="UP001221302">
    <property type="component" value="Unassembled WGS sequence"/>
</dbReference>
<keyword evidence="8" id="KW-0560">Oxidoreductase</keyword>
<dbReference type="GO" id="GO:0009061">
    <property type="term" value="P:anaerobic respiration"/>
    <property type="evidence" value="ECO:0007669"/>
    <property type="project" value="TreeGrafter"/>
</dbReference>
<keyword evidence="6 7" id="KW-0472">Membrane</keyword>
<reference evidence="8" key="1">
    <citation type="submission" date="2023-03" db="EMBL/GenBank/DDBJ databases">
        <title>Stygiobacter electus gen. nov., sp. nov., facultatively anaerobic thermotolerant bacterium of the class Ignavibacteria from a well of Yessentuki mineral water deposit.</title>
        <authorList>
            <person name="Podosokorskaya O.A."/>
            <person name="Elcheninov A.G."/>
            <person name="Petrova N.F."/>
            <person name="Zavarzina D.G."/>
            <person name="Kublanov I.V."/>
            <person name="Merkel A.Y."/>
        </authorList>
    </citation>
    <scope>NUCLEOTIDE SEQUENCE</scope>
    <source>
        <strain evidence="8">09-Me</strain>
    </source>
</reference>
<comment type="subcellular location">
    <subcellularLocation>
        <location evidence="1">Cell membrane</location>
        <topology evidence="1">Multi-pass membrane protein</topology>
    </subcellularLocation>
</comment>
<accession>A0AAE3NZR2</accession>
<gene>
    <name evidence="8" type="primary">hybB</name>
    <name evidence="8" type="ORF">P0M35_06105</name>
</gene>
<keyword evidence="9" id="KW-1185">Reference proteome</keyword>
<name>A0AAE3NZR2_9BACT</name>
<proteinExistence type="inferred from homology"/>
<comment type="similarity">
    <text evidence="2">Belongs to the NrfD family.</text>
</comment>
<dbReference type="EC" id="1.12.99.6" evidence="8"/>
<keyword evidence="4 7" id="KW-0812">Transmembrane</keyword>
<evidence type="ECO:0000256" key="2">
    <source>
        <dbReference type="ARBA" id="ARBA00008929"/>
    </source>
</evidence>
<evidence type="ECO:0000256" key="4">
    <source>
        <dbReference type="ARBA" id="ARBA00022692"/>
    </source>
</evidence>
<dbReference type="RefSeq" id="WP_321535481.1">
    <property type="nucleotide sequence ID" value="NZ_JARGDL010000006.1"/>
</dbReference>
<dbReference type="InterPro" id="IPR051817">
    <property type="entry name" value="FDH_cytochrome_b556_subunit"/>
</dbReference>
<evidence type="ECO:0000256" key="1">
    <source>
        <dbReference type="ARBA" id="ARBA00004651"/>
    </source>
</evidence>
<feature type="transmembrane region" description="Helical" evidence="7">
    <location>
        <begin position="225"/>
        <end position="249"/>
    </location>
</feature>
<feature type="transmembrane region" description="Helical" evidence="7">
    <location>
        <begin position="261"/>
        <end position="279"/>
    </location>
</feature>